<organism evidence="1 2">
    <name type="scientific">Paenimyroides ceti</name>
    <dbReference type="NCBI Taxonomy" id="395087"/>
    <lineage>
        <taxon>Bacteria</taxon>
        <taxon>Pseudomonadati</taxon>
        <taxon>Bacteroidota</taxon>
        <taxon>Flavobacteriia</taxon>
        <taxon>Flavobacteriales</taxon>
        <taxon>Flavobacteriaceae</taxon>
        <taxon>Paenimyroides</taxon>
    </lineage>
</organism>
<keyword evidence="2" id="KW-1185">Reference proteome</keyword>
<evidence type="ECO:0000313" key="1">
    <source>
        <dbReference type="EMBL" id="MDN3708990.1"/>
    </source>
</evidence>
<proteinExistence type="predicted"/>
<sequence length="69" mass="8309">MAARGGRSSNVLLEDILKDQLEKIIRLIISKRNLGFLNRISTMLFWRFVIYPYRTDFWQQIKHIMNLLL</sequence>
<gene>
    <name evidence="1" type="ORF">QW060_18100</name>
</gene>
<dbReference type="Proteomes" id="UP001242368">
    <property type="component" value="Unassembled WGS sequence"/>
</dbReference>
<reference evidence="2" key="1">
    <citation type="journal article" date="2019" name="Int. J. Syst. Evol. Microbiol.">
        <title>The Global Catalogue of Microorganisms (GCM) 10K type strain sequencing project: providing services to taxonomists for standard genome sequencing and annotation.</title>
        <authorList>
            <consortium name="The Broad Institute Genomics Platform"/>
            <consortium name="The Broad Institute Genome Sequencing Center for Infectious Disease"/>
            <person name="Wu L."/>
            <person name="Ma J."/>
        </authorList>
    </citation>
    <scope>NUCLEOTIDE SEQUENCE [LARGE SCALE GENOMIC DNA]</scope>
    <source>
        <strain evidence="2">CECT 7184</strain>
    </source>
</reference>
<dbReference type="EMBL" id="JAUFQU010000010">
    <property type="protein sequence ID" value="MDN3708990.1"/>
    <property type="molecule type" value="Genomic_DNA"/>
</dbReference>
<protein>
    <submittedName>
        <fullName evidence="1">Uncharacterized protein</fullName>
    </submittedName>
</protein>
<name>A0ABT8CXM8_9FLAO</name>
<dbReference type="RefSeq" id="WP_290364884.1">
    <property type="nucleotide sequence ID" value="NZ_JAUFQU010000010.1"/>
</dbReference>
<evidence type="ECO:0000313" key="2">
    <source>
        <dbReference type="Proteomes" id="UP001242368"/>
    </source>
</evidence>
<comment type="caution">
    <text evidence="1">The sequence shown here is derived from an EMBL/GenBank/DDBJ whole genome shotgun (WGS) entry which is preliminary data.</text>
</comment>
<accession>A0ABT8CXM8</accession>